<keyword evidence="10 11" id="KW-0407">Ion channel</keyword>
<evidence type="ECO:0000256" key="7">
    <source>
        <dbReference type="ARBA" id="ARBA00023065"/>
    </source>
</evidence>
<evidence type="ECO:0000313" key="15">
    <source>
        <dbReference type="Proteomes" id="UP001152320"/>
    </source>
</evidence>
<dbReference type="Gene3D" id="2.60.470.10">
    <property type="entry name" value="Acid-sensing ion channels like domains"/>
    <property type="match status" value="1"/>
</dbReference>
<evidence type="ECO:0000256" key="9">
    <source>
        <dbReference type="ARBA" id="ARBA00023201"/>
    </source>
</evidence>
<name>A0A9Q1BNQ1_HOLLE</name>
<dbReference type="PANTHER" id="PTHR11690:SF248">
    <property type="entry name" value="PICKPOCKET 17, ISOFORM A"/>
    <property type="match status" value="1"/>
</dbReference>
<evidence type="ECO:0000256" key="5">
    <source>
        <dbReference type="ARBA" id="ARBA00022989"/>
    </source>
</evidence>
<feature type="region of interest" description="Disordered" evidence="12">
    <location>
        <begin position="533"/>
        <end position="554"/>
    </location>
</feature>
<feature type="compositionally biased region" description="Low complexity" evidence="12">
    <location>
        <begin position="117"/>
        <end position="138"/>
    </location>
</feature>
<reference evidence="14" key="1">
    <citation type="submission" date="2021-10" db="EMBL/GenBank/DDBJ databases">
        <title>Tropical sea cucumber genome reveals ecological adaptation and Cuvierian tubules defense mechanism.</title>
        <authorList>
            <person name="Chen T."/>
        </authorList>
    </citation>
    <scope>NUCLEOTIDE SEQUENCE</scope>
    <source>
        <strain evidence="14">Nanhai2018</strain>
        <tissue evidence="14">Muscle</tissue>
    </source>
</reference>
<evidence type="ECO:0000256" key="6">
    <source>
        <dbReference type="ARBA" id="ARBA00023053"/>
    </source>
</evidence>
<dbReference type="PRINTS" id="PR01078">
    <property type="entry name" value="AMINACHANNEL"/>
</dbReference>
<comment type="subcellular location">
    <subcellularLocation>
        <location evidence="1">Membrane</location>
        <topology evidence="1">Multi-pass membrane protein</topology>
    </subcellularLocation>
</comment>
<gene>
    <name evidence="14" type="ORF">HOLleu_29383</name>
</gene>
<keyword evidence="15" id="KW-1185">Reference proteome</keyword>
<keyword evidence="7 11" id="KW-0406">Ion transport</keyword>
<evidence type="ECO:0000256" key="12">
    <source>
        <dbReference type="SAM" id="MobiDB-lite"/>
    </source>
</evidence>
<protein>
    <submittedName>
        <fullName evidence="14">Amiloride-sensitive sodium channel subunit gamma</fullName>
    </submittedName>
</protein>
<dbReference type="OrthoDB" id="10051479at2759"/>
<evidence type="ECO:0000256" key="1">
    <source>
        <dbReference type="ARBA" id="ARBA00004141"/>
    </source>
</evidence>
<dbReference type="GO" id="GO:0015280">
    <property type="term" value="F:ligand-gated sodium channel activity"/>
    <property type="evidence" value="ECO:0007669"/>
    <property type="project" value="TreeGrafter"/>
</dbReference>
<feature type="transmembrane region" description="Helical" evidence="13">
    <location>
        <begin position="486"/>
        <end position="511"/>
    </location>
</feature>
<dbReference type="PANTHER" id="PTHR11690">
    <property type="entry name" value="AMILORIDE-SENSITIVE SODIUM CHANNEL-RELATED"/>
    <property type="match status" value="1"/>
</dbReference>
<organism evidence="14 15">
    <name type="scientific">Holothuria leucospilota</name>
    <name type="common">Black long sea cucumber</name>
    <name type="synonym">Mertensiothuria leucospilota</name>
    <dbReference type="NCBI Taxonomy" id="206669"/>
    <lineage>
        <taxon>Eukaryota</taxon>
        <taxon>Metazoa</taxon>
        <taxon>Echinodermata</taxon>
        <taxon>Eleutherozoa</taxon>
        <taxon>Echinozoa</taxon>
        <taxon>Holothuroidea</taxon>
        <taxon>Aspidochirotacea</taxon>
        <taxon>Aspidochirotida</taxon>
        <taxon>Holothuriidae</taxon>
        <taxon>Holothuria</taxon>
    </lineage>
</organism>
<dbReference type="Pfam" id="PF00858">
    <property type="entry name" value="ASC"/>
    <property type="match status" value="1"/>
</dbReference>
<keyword evidence="3 11" id="KW-0894">Sodium channel</keyword>
<evidence type="ECO:0000313" key="14">
    <source>
        <dbReference type="EMBL" id="KAJ8029871.1"/>
    </source>
</evidence>
<keyword evidence="9 11" id="KW-0739">Sodium transport</keyword>
<dbReference type="AlphaFoldDB" id="A0A9Q1BNQ1"/>
<feature type="region of interest" description="Disordered" evidence="12">
    <location>
        <begin position="108"/>
        <end position="171"/>
    </location>
</feature>
<evidence type="ECO:0000256" key="3">
    <source>
        <dbReference type="ARBA" id="ARBA00022461"/>
    </source>
</evidence>
<evidence type="ECO:0000256" key="2">
    <source>
        <dbReference type="ARBA" id="ARBA00022448"/>
    </source>
</evidence>
<evidence type="ECO:0000256" key="4">
    <source>
        <dbReference type="ARBA" id="ARBA00022692"/>
    </source>
</evidence>
<dbReference type="EMBL" id="JAIZAY010000014">
    <property type="protein sequence ID" value="KAJ8029871.1"/>
    <property type="molecule type" value="Genomic_DNA"/>
</dbReference>
<evidence type="ECO:0000256" key="13">
    <source>
        <dbReference type="SAM" id="Phobius"/>
    </source>
</evidence>
<keyword evidence="6" id="KW-0915">Sodium</keyword>
<comment type="similarity">
    <text evidence="11">Belongs to the amiloride-sensitive sodium channel (TC 1.A.6) family.</text>
</comment>
<keyword evidence="8 13" id="KW-0472">Membrane</keyword>
<comment type="caution">
    <text evidence="14">The sequence shown here is derived from an EMBL/GenBank/DDBJ whole genome shotgun (WGS) entry which is preliminary data.</text>
</comment>
<evidence type="ECO:0000256" key="8">
    <source>
        <dbReference type="ARBA" id="ARBA00023136"/>
    </source>
</evidence>
<keyword evidence="4 11" id="KW-0812">Transmembrane</keyword>
<keyword evidence="2 11" id="KW-0813">Transport</keyword>
<keyword evidence="5 13" id="KW-1133">Transmembrane helix</keyword>
<dbReference type="InterPro" id="IPR001873">
    <property type="entry name" value="ENaC"/>
</dbReference>
<evidence type="ECO:0000256" key="11">
    <source>
        <dbReference type="RuleBase" id="RU000679"/>
    </source>
</evidence>
<sequence>MEKGTISELLYVHIQNTSAHGLPNMLRAKTLLGKLMWFFLFVAGIGALTWQIADRLNRFFSNEYDVKLEINFSKEVPFPAVTFCNMNPLRTSELRASSIGRLSDILQAYDVPPGDSTPQENNTPPNNPADMPNPDNNPEQAPDMKTTPGPPKDSPPDPPPISRRKRQLPVQMMTTQMTPEDMTTEGVQSWDNRVRPEFFSQRADEHLIREMMANELSRLNVGEKSRLGHQLRTMLLKCEWQGYSCAPDNFTEFFNSQYGNCYTFGRNSDELRANHPGPANGLSLELFIEHEEYLRTLTDTAGIVLVVHESDKMPLPEDDGIQISTGFNTAVGIRQTCERSCYQEAVVKTCSCADSSYPFVADDQLAEPCNTVEHTNCRKAVALSYRAGDITCDCFNPCEETKYIPSISVAYWPSDVVKEGIYDDIKRTNQEARSFLLREADPSEWLEKNVAKVQIFFQEFNYETITQNPAYTLGDLLSDVGGQLGLWLGISVLSIFEIIETISAVVALLWYGLKHSGKLKKIPSTPLQVIKPPIRPTMSDSPQDLFPSDDGKHI</sequence>
<feature type="transmembrane region" description="Helical" evidence="13">
    <location>
        <begin position="35"/>
        <end position="53"/>
    </location>
</feature>
<evidence type="ECO:0000256" key="10">
    <source>
        <dbReference type="ARBA" id="ARBA00023303"/>
    </source>
</evidence>
<dbReference type="Proteomes" id="UP001152320">
    <property type="component" value="Chromosome 14"/>
</dbReference>
<proteinExistence type="inferred from homology"/>
<dbReference type="GO" id="GO:0005886">
    <property type="term" value="C:plasma membrane"/>
    <property type="evidence" value="ECO:0007669"/>
    <property type="project" value="TreeGrafter"/>
</dbReference>
<feature type="compositionally biased region" description="Pro residues" evidence="12">
    <location>
        <begin position="148"/>
        <end position="161"/>
    </location>
</feature>
<accession>A0A9Q1BNQ1</accession>